<dbReference type="EMBL" id="PGCK01000003">
    <property type="protein sequence ID" value="MCD1294381.1"/>
    <property type="molecule type" value="Genomic_DNA"/>
</dbReference>
<protein>
    <submittedName>
        <fullName evidence="1">Uncharacterized protein</fullName>
    </submittedName>
</protein>
<proteinExistence type="predicted"/>
<dbReference type="RefSeq" id="WP_230741211.1">
    <property type="nucleotide sequence ID" value="NZ_PGCK01000003.1"/>
</dbReference>
<sequence>MGIEQSIEEIAAYYPEDVAVPLILARLDNEYTALENAMKDIRERYLKLDVDDPAMQNDIADLRLKAVDAYKPAYRIESFLTEKMGVDISKFMPEYEGDHNISAVKEKGWELSFVTLKENAMRTLGGHCNIIGDMVLLERKLYHHTYLAAVMKPTICDTAEKGETCIEYDSETIVFEEDIVDQL</sequence>
<evidence type="ECO:0000313" key="2">
    <source>
        <dbReference type="Proteomes" id="UP001320159"/>
    </source>
</evidence>
<comment type="caution">
    <text evidence="1">The sequence shown here is derived from an EMBL/GenBank/DDBJ whole genome shotgun (WGS) entry which is preliminary data.</text>
</comment>
<gene>
    <name evidence="1" type="ORF">CUJ83_05130</name>
</gene>
<dbReference type="AlphaFoldDB" id="A0AAP2RCJ8"/>
<reference evidence="1 2" key="1">
    <citation type="submission" date="2017-11" db="EMBL/GenBank/DDBJ databases">
        <title>Isolation and Characterization of Family Methanocellaceae Species from Potential Methane Hydrate Area Offshore Southwestern Taiwan.</title>
        <authorList>
            <person name="Zhang W.-L."/>
            <person name="Chen W.-C."/>
            <person name="Lai M.-C."/>
            <person name="Chen S.-C."/>
        </authorList>
    </citation>
    <scope>NUCLEOTIDE SEQUENCE [LARGE SCALE GENOMIC DNA]</scope>
    <source>
        <strain evidence="1 2">CWC-04</strain>
    </source>
</reference>
<dbReference type="Proteomes" id="UP001320159">
    <property type="component" value="Unassembled WGS sequence"/>
</dbReference>
<keyword evidence="2" id="KW-1185">Reference proteome</keyword>
<name>A0AAP2RCJ8_9EURY</name>
<evidence type="ECO:0000313" key="1">
    <source>
        <dbReference type="EMBL" id="MCD1294381.1"/>
    </source>
</evidence>
<organism evidence="1 2">
    <name type="scientific">Methanooceanicella nereidis</name>
    <dbReference type="NCBI Taxonomy" id="2052831"/>
    <lineage>
        <taxon>Archaea</taxon>
        <taxon>Methanobacteriati</taxon>
        <taxon>Methanobacteriota</taxon>
        <taxon>Stenosarchaea group</taxon>
        <taxon>Methanomicrobia</taxon>
        <taxon>Methanocellales</taxon>
        <taxon>Methanocellaceae</taxon>
        <taxon>Methanooceanicella</taxon>
    </lineage>
</organism>
<accession>A0AAP2RCJ8</accession>